<gene>
    <name evidence="7" type="ORF">SAMN05421505_113119</name>
</gene>
<dbReference type="EMBL" id="FNCN01000013">
    <property type="protein sequence ID" value="SDH27860.1"/>
    <property type="molecule type" value="Genomic_DNA"/>
</dbReference>
<dbReference type="Proteomes" id="UP000198923">
    <property type="component" value="Unassembled WGS sequence"/>
</dbReference>
<evidence type="ECO:0000256" key="2">
    <source>
        <dbReference type="ARBA" id="ARBA00022723"/>
    </source>
</evidence>
<evidence type="ECO:0000313" key="8">
    <source>
        <dbReference type="Proteomes" id="UP000198923"/>
    </source>
</evidence>
<dbReference type="GO" id="GO:0016702">
    <property type="term" value="F:oxidoreductase activity, acting on single donors with incorporation of molecular oxygen, incorporation of two atoms of oxygen"/>
    <property type="evidence" value="ECO:0007669"/>
    <property type="project" value="InterPro"/>
</dbReference>
<dbReference type="InterPro" id="IPR011051">
    <property type="entry name" value="RmlC_Cupin_sf"/>
</dbReference>
<dbReference type="Gene3D" id="2.60.120.10">
    <property type="entry name" value="Jelly Rolls"/>
    <property type="match status" value="1"/>
</dbReference>
<dbReference type="SUPFAM" id="SSF51182">
    <property type="entry name" value="RmlC-like cupins"/>
    <property type="match status" value="1"/>
</dbReference>
<evidence type="ECO:0000256" key="3">
    <source>
        <dbReference type="ARBA" id="ARBA00022964"/>
    </source>
</evidence>
<keyword evidence="4" id="KW-0560">Oxidoreductase</keyword>
<evidence type="ECO:0000256" key="5">
    <source>
        <dbReference type="ARBA" id="ARBA00023004"/>
    </source>
</evidence>
<comment type="similarity">
    <text evidence="1">Belongs to the cysteine dioxygenase family.</text>
</comment>
<reference evidence="7 8" key="1">
    <citation type="submission" date="2016-10" db="EMBL/GenBank/DDBJ databases">
        <authorList>
            <person name="de Groot N.N."/>
        </authorList>
    </citation>
    <scope>NUCLEOTIDE SEQUENCE [LARGE SCALE GENOMIC DNA]</scope>
    <source>
        <strain evidence="7 8">CPCC 201354</strain>
    </source>
</reference>
<dbReference type="InterPro" id="IPR010300">
    <property type="entry name" value="CDO_1"/>
</dbReference>
<keyword evidence="5 6" id="KW-0408">Iron</keyword>
<dbReference type="RefSeq" id="WP_093171249.1">
    <property type="nucleotide sequence ID" value="NZ_FNCN01000013.1"/>
</dbReference>
<dbReference type="PANTHER" id="PTHR12918">
    <property type="entry name" value="CYSTEINE DIOXYGENASE"/>
    <property type="match status" value="1"/>
</dbReference>
<evidence type="ECO:0000256" key="4">
    <source>
        <dbReference type="ARBA" id="ARBA00023002"/>
    </source>
</evidence>
<sequence length="187" mass="20672">MSWVGLPERALDRRELHDLVDGVAASPELWKEHVGFPDAEDGRHYVSLYRDAYVDIWLLCWRPEDDTGWHDHDISSGAVRVVAGALRECNPRIGGEHLETVVSEGESFSFGPDHIHRLTGALESSVSIHAYSPPLWRLGQYSISATGVMRRTSVSYADELRPLDGEAGLASLDSEADEAHEPAENVA</sequence>
<organism evidence="7 8">
    <name type="scientific">Sinosporangium album</name>
    <dbReference type="NCBI Taxonomy" id="504805"/>
    <lineage>
        <taxon>Bacteria</taxon>
        <taxon>Bacillati</taxon>
        <taxon>Actinomycetota</taxon>
        <taxon>Actinomycetes</taxon>
        <taxon>Streptosporangiales</taxon>
        <taxon>Streptosporangiaceae</taxon>
        <taxon>Sinosporangium</taxon>
    </lineage>
</organism>
<accession>A0A1G8B5F8</accession>
<keyword evidence="2 6" id="KW-0479">Metal-binding</keyword>
<feature type="binding site" evidence="6">
    <location>
        <position position="116"/>
    </location>
    <ligand>
        <name>Fe cation</name>
        <dbReference type="ChEBI" id="CHEBI:24875"/>
        <note>catalytic</note>
    </ligand>
</feature>
<protein>
    <submittedName>
        <fullName evidence="7">Cysteine dioxygenase type I</fullName>
    </submittedName>
</protein>
<feature type="binding site" evidence="6">
    <location>
        <position position="70"/>
    </location>
    <ligand>
        <name>Fe cation</name>
        <dbReference type="ChEBI" id="CHEBI:24875"/>
        <note>catalytic</note>
    </ligand>
</feature>
<dbReference type="STRING" id="504805.SAMN05421505_113119"/>
<dbReference type="GO" id="GO:0008198">
    <property type="term" value="F:ferrous iron binding"/>
    <property type="evidence" value="ECO:0007669"/>
    <property type="project" value="TreeGrafter"/>
</dbReference>
<dbReference type="AlphaFoldDB" id="A0A1G8B5F8"/>
<evidence type="ECO:0000256" key="6">
    <source>
        <dbReference type="PIRSR" id="PIRSR610300-51"/>
    </source>
</evidence>
<keyword evidence="3 7" id="KW-0223">Dioxygenase</keyword>
<proteinExistence type="inferred from homology"/>
<dbReference type="CDD" id="cd10548">
    <property type="entry name" value="cupin_CDO"/>
    <property type="match status" value="1"/>
</dbReference>
<feature type="binding site" evidence="6">
    <location>
        <position position="72"/>
    </location>
    <ligand>
        <name>Fe cation</name>
        <dbReference type="ChEBI" id="CHEBI:24875"/>
        <note>catalytic</note>
    </ligand>
</feature>
<name>A0A1G8B5F8_9ACTN</name>
<keyword evidence="8" id="KW-1185">Reference proteome</keyword>
<evidence type="ECO:0000256" key="1">
    <source>
        <dbReference type="ARBA" id="ARBA00006622"/>
    </source>
</evidence>
<dbReference type="Pfam" id="PF05995">
    <property type="entry name" value="CDO_I"/>
    <property type="match status" value="1"/>
</dbReference>
<dbReference type="InterPro" id="IPR014710">
    <property type="entry name" value="RmlC-like_jellyroll"/>
</dbReference>
<dbReference type="PANTHER" id="PTHR12918:SF1">
    <property type="entry name" value="CYSTEINE DIOXYGENASE TYPE 1"/>
    <property type="match status" value="1"/>
</dbReference>
<dbReference type="OrthoDB" id="4217976at2"/>
<evidence type="ECO:0000313" key="7">
    <source>
        <dbReference type="EMBL" id="SDH27860.1"/>
    </source>
</evidence>